<sequence>MSAPNSFVGVLYGISFFTGAWYGSKKNREFKAEAKNALIHDIQNKINAVKEQSFNDGAESVRASLRPQVDGEGFKDEIQQLLADVIGADLVRQLSA</sequence>
<dbReference type="RefSeq" id="XP_004350234.1">
    <property type="nucleotide sequence ID" value="XM_004350184.1"/>
</dbReference>
<keyword evidence="1" id="KW-0812">Transmembrane</keyword>
<dbReference type="OrthoDB" id="16126at2759"/>
<reference evidence="3" key="1">
    <citation type="journal article" date="2011" name="Genome Res.">
        <title>Phylogeny-wide analysis of social amoeba genomes highlights ancient origins for complex intercellular communication.</title>
        <authorList>
            <person name="Heidel A.J."/>
            <person name="Lawal H.M."/>
            <person name="Felder M."/>
            <person name="Schilde C."/>
            <person name="Helps N.R."/>
            <person name="Tunggal B."/>
            <person name="Rivero F."/>
            <person name="John U."/>
            <person name="Schleicher M."/>
            <person name="Eichinger L."/>
            <person name="Platzer M."/>
            <person name="Noegel A.A."/>
            <person name="Schaap P."/>
            <person name="Gloeckner G."/>
        </authorList>
    </citation>
    <scope>NUCLEOTIDE SEQUENCE [LARGE SCALE GENOMIC DNA]</scope>
    <source>
        <strain evidence="3">SH3</strain>
    </source>
</reference>
<organism evidence="2 3">
    <name type="scientific">Cavenderia fasciculata</name>
    <name type="common">Slime mold</name>
    <name type="synonym">Dictyostelium fasciculatum</name>
    <dbReference type="NCBI Taxonomy" id="261658"/>
    <lineage>
        <taxon>Eukaryota</taxon>
        <taxon>Amoebozoa</taxon>
        <taxon>Evosea</taxon>
        <taxon>Eumycetozoa</taxon>
        <taxon>Dictyostelia</taxon>
        <taxon>Acytosteliales</taxon>
        <taxon>Cavenderiaceae</taxon>
        <taxon>Cavenderia</taxon>
    </lineage>
</organism>
<evidence type="ECO:0000256" key="1">
    <source>
        <dbReference type="SAM" id="Phobius"/>
    </source>
</evidence>
<evidence type="ECO:0000313" key="3">
    <source>
        <dbReference type="Proteomes" id="UP000007797"/>
    </source>
</evidence>
<proteinExistence type="predicted"/>
<gene>
    <name evidence="2" type="ORF">DFA_11291</name>
</gene>
<protein>
    <submittedName>
        <fullName evidence="2">Uncharacterized protein</fullName>
    </submittedName>
</protein>
<evidence type="ECO:0000313" key="2">
    <source>
        <dbReference type="EMBL" id="EGG13530.1"/>
    </source>
</evidence>
<feature type="transmembrane region" description="Helical" evidence="1">
    <location>
        <begin position="6"/>
        <end position="23"/>
    </location>
</feature>
<accession>F4QC43</accession>
<dbReference type="AlphaFoldDB" id="F4QC43"/>
<dbReference type="KEGG" id="dfa:DFA_11291"/>
<dbReference type="OMA" id="GAWYGSK"/>
<keyword evidence="1" id="KW-1133">Transmembrane helix</keyword>
<dbReference type="EMBL" id="GL883029">
    <property type="protein sequence ID" value="EGG13530.1"/>
    <property type="molecule type" value="Genomic_DNA"/>
</dbReference>
<dbReference type="Proteomes" id="UP000007797">
    <property type="component" value="Unassembled WGS sequence"/>
</dbReference>
<name>F4QC43_CACFS</name>
<keyword evidence="3" id="KW-1185">Reference proteome</keyword>
<keyword evidence="1" id="KW-0472">Membrane</keyword>
<dbReference type="GeneID" id="14866428"/>